<dbReference type="Proteomes" id="UP000030753">
    <property type="component" value="Unassembled WGS sequence"/>
</dbReference>
<reference evidence="2 3" key="1">
    <citation type="submission" date="2011-06" db="EMBL/GenBank/DDBJ databases">
        <title>The Genome Sequence of Fusarium oxysporum FOSC 3-a.</title>
        <authorList>
            <consortium name="The Broad Institute Genome Sequencing Platform"/>
            <person name="Ma L.-J."/>
            <person name="Gale L.R."/>
            <person name="Schwartz D.C."/>
            <person name="Zhou S."/>
            <person name="Corby-Kistler H."/>
            <person name="Young S.K."/>
            <person name="Zeng Q."/>
            <person name="Gargeya S."/>
            <person name="Fitzgerald M."/>
            <person name="Haas B."/>
            <person name="Abouelleil A."/>
            <person name="Alvarado L."/>
            <person name="Arachchi H.M."/>
            <person name="Berlin A."/>
            <person name="Brown A."/>
            <person name="Chapman S.B."/>
            <person name="Chen Z."/>
            <person name="Dunbar C."/>
            <person name="Freedman E."/>
            <person name="Gearin G."/>
            <person name="Gellesch M."/>
            <person name="Goldberg J."/>
            <person name="Griggs A."/>
            <person name="Gujja S."/>
            <person name="Heiman D."/>
            <person name="Howarth C."/>
            <person name="Larson L."/>
            <person name="Lui A."/>
            <person name="MacDonald P.J.P."/>
            <person name="Mehta T."/>
            <person name="Montmayeur A."/>
            <person name="Murphy C."/>
            <person name="Neiman D."/>
            <person name="Pearson M."/>
            <person name="Priest M."/>
            <person name="Roberts A."/>
            <person name="Saif S."/>
            <person name="Shea T."/>
            <person name="Shenoy N."/>
            <person name="Sisk P."/>
            <person name="Stolte C."/>
            <person name="Sykes S."/>
            <person name="Wortman J."/>
            <person name="Nusbaum C."/>
            <person name="Birren B."/>
        </authorList>
    </citation>
    <scope>NUCLEOTIDE SEQUENCE [LARGE SCALE GENOMIC DNA]</scope>
    <source>
        <strain evidence="3">FOSC 3-a</strain>
    </source>
</reference>
<gene>
    <name evidence="2" type="ORF">FOYG_01642</name>
</gene>
<proteinExistence type="predicted"/>
<protein>
    <submittedName>
        <fullName evidence="2">Uncharacterized protein</fullName>
    </submittedName>
</protein>
<dbReference type="EMBL" id="JH717839">
    <property type="protein sequence ID" value="EWZ02327.1"/>
    <property type="molecule type" value="Genomic_DNA"/>
</dbReference>
<evidence type="ECO:0000256" key="1">
    <source>
        <dbReference type="SAM" id="MobiDB-lite"/>
    </source>
</evidence>
<evidence type="ECO:0000313" key="3">
    <source>
        <dbReference type="Proteomes" id="UP000030753"/>
    </source>
</evidence>
<feature type="region of interest" description="Disordered" evidence="1">
    <location>
        <begin position="1"/>
        <end position="35"/>
    </location>
</feature>
<feature type="compositionally biased region" description="Basic residues" evidence="1">
    <location>
        <begin position="11"/>
        <end position="26"/>
    </location>
</feature>
<dbReference type="HOGENOM" id="CLU_3368493_0_0_1"/>
<accession>W9JBT4</accession>
<evidence type="ECO:0000313" key="2">
    <source>
        <dbReference type="EMBL" id="EWZ02327.1"/>
    </source>
</evidence>
<sequence length="35" mass="4143">MERSWVGGRSGKTRTKMQKAKKKQSRGFKGWSYCY</sequence>
<organism evidence="2 3">
    <name type="scientific">Fusarium oxysporum NRRL 32931</name>
    <dbReference type="NCBI Taxonomy" id="660029"/>
    <lineage>
        <taxon>Eukaryota</taxon>
        <taxon>Fungi</taxon>
        <taxon>Dikarya</taxon>
        <taxon>Ascomycota</taxon>
        <taxon>Pezizomycotina</taxon>
        <taxon>Sordariomycetes</taxon>
        <taxon>Hypocreomycetidae</taxon>
        <taxon>Hypocreales</taxon>
        <taxon>Nectriaceae</taxon>
        <taxon>Fusarium</taxon>
        <taxon>Fusarium oxysporum species complex</taxon>
    </lineage>
</organism>
<name>W9JBT4_FUSOX</name>
<dbReference type="AlphaFoldDB" id="W9JBT4"/>